<feature type="region of interest" description="Disordered" evidence="1">
    <location>
        <begin position="141"/>
        <end position="223"/>
    </location>
</feature>
<reference evidence="3 4" key="1">
    <citation type="submission" date="2013-05" db="EMBL/GenBank/DDBJ databases">
        <title>Genome sequence of Streptomyces sparsogenes DSM 40356.</title>
        <authorList>
            <person name="Coyne S."/>
            <person name="Seebeck F.P."/>
        </authorList>
    </citation>
    <scope>NUCLEOTIDE SEQUENCE [LARGE SCALE GENOMIC DNA]</scope>
    <source>
        <strain evidence="3 4">DSM 40356</strain>
    </source>
</reference>
<dbReference type="AlphaFoldDB" id="A0A1R1SNP2"/>
<evidence type="ECO:0000313" key="4">
    <source>
        <dbReference type="Proteomes" id="UP000186168"/>
    </source>
</evidence>
<feature type="transmembrane region" description="Helical" evidence="2">
    <location>
        <begin position="16"/>
        <end position="36"/>
    </location>
</feature>
<dbReference type="GeneID" id="96744762"/>
<keyword evidence="2" id="KW-1133">Transmembrane helix</keyword>
<evidence type="ECO:0000313" key="3">
    <source>
        <dbReference type="EMBL" id="OMI39873.1"/>
    </source>
</evidence>
<accession>A0A1R1SNP2</accession>
<sequence>MTARRSRLAGDAGQAFPIYITAVAALLFLALALFAVGQAGATRNGGQTAADAAALGAAEDFRDQVRKGLLDAIADGASWEELLTGRGFDPPHDPCDQAQWFAGENDADVVSGGCVPGYLPVSFTVTVKTRKAVGKSVIPGTETKHATAKAKAVVEPRCVLDEPSPLPDPTGDGKGDDGGKDDGGKDGGGKGDGGGKDDDGKDDDGKDDDGKDEKPVIDLVCEGEDIAIDPERLDLFPDAKDLFSVHLAD</sequence>
<name>A0A1R1SNP2_9ACTN</name>
<feature type="compositionally biased region" description="Basic and acidic residues" evidence="1">
    <location>
        <begin position="171"/>
        <end position="199"/>
    </location>
</feature>
<dbReference type="EMBL" id="ASQP01000128">
    <property type="protein sequence ID" value="OMI39873.1"/>
    <property type="molecule type" value="Genomic_DNA"/>
</dbReference>
<keyword evidence="2" id="KW-0812">Transmembrane</keyword>
<dbReference type="RefSeq" id="WP_065963887.1">
    <property type="nucleotide sequence ID" value="NZ_ASQP01000128.1"/>
</dbReference>
<dbReference type="Proteomes" id="UP000186168">
    <property type="component" value="Unassembled WGS sequence"/>
</dbReference>
<keyword evidence="4" id="KW-1185">Reference proteome</keyword>
<dbReference type="STRING" id="67365.GCA_001704635_07321"/>
<protein>
    <submittedName>
        <fullName evidence="3">Secreted protein</fullName>
    </submittedName>
</protein>
<evidence type="ECO:0000256" key="2">
    <source>
        <dbReference type="SAM" id="Phobius"/>
    </source>
</evidence>
<evidence type="ECO:0000256" key="1">
    <source>
        <dbReference type="SAM" id="MobiDB-lite"/>
    </source>
</evidence>
<comment type="caution">
    <text evidence="3">The sequence shown here is derived from an EMBL/GenBank/DDBJ whole genome shotgun (WGS) entry which is preliminary data.</text>
</comment>
<organism evidence="3 4">
    <name type="scientific">Streptomyces sparsogenes DSM 40356</name>
    <dbReference type="NCBI Taxonomy" id="1331668"/>
    <lineage>
        <taxon>Bacteria</taxon>
        <taxon>Bacillati</taxon>
        <taxon>Actinomycetota</taxon>
        <taxon>Actinomycetes</taxon>
        <taxon>Kitasatosporales</taxon>
        <taxon>Streptomycetaceae</taxon>
        <taxon>Streptomyces</taxon>
    </lineage>
</organism>
<keyword evidence="2" id="KW-0472">Membrane</keyword>
<gene>
    <name evidence="3" type="ORF">SPAR_08741</name>
</gene>
<proteinExistence type="predicted"/>